<dbReference type="InterPro" id="IPR005174">
    <property type="entry name" value="KIB1-4_b-propeller"/>
</dbReference>
<accession>A0ABQ5IL60</accession>
<reference evidence="2" key="1">
    <citation type="journal article" date="2022" name="Int. J. Mol. Sci.">
        <title>Draft Genome of Tanacetum Coccineum: Genomic Comparison of Closely Related Tanacetum-Family Plants.</title>
        <authorList>
            <person name="Yamashiro T."/>
            <person name="Shiraishi A."/>
            <person name="Nakayama K."/>
            <person name="Satake H."/>
        </authorList>
    </citation>
    <scope>NUCLEOTIDE SEQUENCE</scope>
</reference>
<keyword evidence="3" id="KW-1185">Reference proteome</keyword>
<gene>
    <name evidence="2" type="ORF">Tco_1111182</name>
</gene>
<dbReference type="PANTHER" id="PTHR33127:SF5">
    <property type="entry name" value="TRANSMEMBRANE PROTEIN"/>
    <property type="match status" value="1"/>
</dbReference>
<organism evidence="2 3">
    <name type="scientific">Tanacetum coccineum</name>
    <dbReference type="NCBI Taxonomy" id="301880"/>
    <lineage>
        <taxon>Eukaryota</taxon>
        <taxon>Viridiplantae</taxon>
        <taxon>Streptophyta</taxon>
        <taxon>Embryophyta</taxon>
        <taxon>Tracheophyta</taxon>
        <taxon>Spermatophyta</taxon>
        <taxon>Magnoliopsida</taxon>
        <taxon>eudicotyledons</taxon>
        <taxon>Gunneridae</taxon>
        <taxon>Pentapetalae</taxon>
        <taxon>asterids</taxon>
        <taxon>campanulids</taxon>
        <taxon>Asterales</taxon>
        <taxon>Asteraceae</taxon>
        <taxon>Asteroideae</taxon>
        <taxon>Anthemideae</taxon>
        <taxon>Anthemidinae</taxon>
        <taxon>Tanacetum</taxon>
    </lineage>
</organism>
<evidence type="ECO:0000259" key="1">
    <source>
        <dbReference type="Pfam" id="PF03478"/>
    </source>
</evidence>
<sequence length="422" mass="48412">MLEGDHKQEEDKKDKIVVSKVKSQKVEFIGTTDKQEEDKKDKIVVSKVKSQEVEFIGTTDESHLLNLPFDVLETIMAFSVGVEYMNFRASCKLCYLLAPIIQWSNQTASKRLQLEAYSLVSPWLMVFGKHTITLIDPMFGDKYFIKTPRELELIVELHIHCSRYGWLLMEKYLGPFFFFNPFTSDTRMLPEPPYLDSFDFSAPPTSPDCIVVGFTSHSECHVHILFVGRESSWRKYALDSNVRDLYRFPAFYGGDVYALSNGKGVDVFKGLGVIDHNWEWKGVLDEVPISSCTSKAQHFLVKCGHEYKCDQHLILVIVGEFGESVEVFIPNKNAGKCEKIDDIGRHMIYIGDKTCLCMEAKTPKMENKIYFPRLHSEKVVFYSLETRKFHTFNGGNISESFTDFSGTINHVPHNAWIEPAWS</sequence>
<comment type="caution">
    <text evidence="2">The sequence shown here is derived from an EMBL/GenBank/DDBJ whole genome shotgun (WGS) entry which is preliminary data.</text>
</comment>
<protein>
    <recommendedName>
        <fullName evidence="1">KIB1-4 beta-propeller domain-containing protein</fullName>
    </recommendedName>
</protein>
<name>A0ABQ5IL60_9ASTR</name>
<feature type="domain" description="KIB1-4 beta-propeller" evidence="1">
    <location>
        <begin position="144"/>
        <end position="373"/>
    </location>
</feature>
<proteinExistence type="predicted"/>
<dbReference type="EMBL" id="BQNB010020904">
    <property type="protein sequence ID" value="GJU00844.1"/>
    <property type="molecule type" value="Genomic_DNA"/>
</dbReference>
<evidence type="ECO:0000313" key="3">
    <source>
        <dbReference type="Proteomes" id="UP001151760"/>
    </source>
</evidence>
<dbReference type="Pfam" id="PF03478">
    <property type="entry name" value="Beta-prop_KIB1-4"/>
    <property type="match status" value="1"/>
</dbReference>
<evidence type="ECO:0000313" key="2">
    <source>
        <dbReference type="EMBL" id="GJU00844.1"/>
    </source>
</evidence>
<dbReference type="PANTHER" id="PTHR33127">
    <property type="entry name" value="TRANSMEMBRANE PROTEIN"/>
    <property type="match status" value="1"/>
</dbReference>
<dbReference type="Proteomes" id="UP001151760">
    <property type="component" value="Unassembled WGS sequence"/>
</dbReference>
<reference evidence="2" key="2">
    <citation type="submission" date="2022-01" db="EMBL/GenBank/DDBJ databases">
        <authorList>
            <person name="Yamashiro T."/>
            <person name="Shiraishi A."/>
            <person name="Satake H."/>
            <person name="Nakayama K."/>
        </authorList>
    </citation>
    <scope>NUCLEOTIDE SEQUENCE</scope>
</reference>